<comment type="similarity">
    <text evidence="1 2">Belongs to the DTD family.</text>
</comment>
<dbReference type="GO" id="GO:0000049">
    <property type="term" value="F:tRNA binding"/>
    <property type="evidence" value="ECO:0007669"/>
    <property type="project" value="UniProtKB-UniRule"/>
</dbReference>
<comment type="catalytic activity">
    <reaction evidence="2">
        <text>glycyl-tRNA(Ala) + H2O = tRNA(Ala) + glycine + H(+)</text>
        <dbReference type="Rhea" id="RHEA:53744"/>
        <dbReference type="Rhea" id="RHEA-COMP:9657"/>
        <dbReference type="Rhea" id="RHEA-COMP:13640"/>
        <dbReference type="ChEBI" id="CHEBI:15377"/>
        <dbReference type="ChEBI" id="CHEBI:15378"/>
        <dbReference type="ChEBI" id="CHEBI:57305"/>
        <dbReference type="ChEBI" id="CHEBI:78442"/>
        <dbReference type="ChEBI" id="CHEBI:78522"/>
    </reaction>
</comment>
<accession>A0A517U2M8</accession>
<dbReference type="RefSeq" id="WP_145434596.1">
    <property type="nucleotide sequence ID" value="NZ_CP036339.1"/>
</dbReference>
<comment type="function">
    <text evidence="2">An aminoacyl-tRNA editing enzyme that deacylates mischarged D-aminoacyl-tRNAs. Also deacylates mischarged glycyl-tRNA(Ala), protecting cells against glycine mischarging by AlaRS. Acts via tRNA-based rather than protein-based catalysis; rejects L-amino acids rather than detecting D-amino acids in the active site. By recycling D-aminoacyl-tRNA to D-amino acids and free tRNA molecules, this enzyme counteracts the toxicity associated with the formation of D-aminoacyl-tRNA entities in vivo and helps enforce protein L-homochirality.</text>
</comment>
<evidence type="ECO:0000256" key="2">
    <source>
        <dbReference type="HAMAP-Rule" id="MF_00518"/>
    </source>
</evidence>
<keyword evidence="2 3" id="KW-0378">Hydrolase</keyword>
<proteinExistence type="inferred from homology"/>
<dbReference type="PANTHER" id="PTHR10472">
    <property type="entry name" value="D-TYROSYL-TRNA TYR DEACYLASE"/>
    <property type="match status" value="1"/>
</dbReference>
<dbReference type="Pfam" id="PF02580">
    <property type="entry name" value="Tyr_Deacylase"/>
    <property type="match status" value="1"/>
</dbReference>
<comment type="domain">
    <text evidence="2">A Gly-cisPro motif from one monomer fits into the active site of the other monomer to allow specific chiral rejection of L-amino acids.</text>
</comment>
<gene>
    <name evidence="2 3" type="primary">dtd</name>
    <name evidence="3" type="ORF">I41_40860</name>
</gene>
<dbReference type="SUPFAM" id="SSF69500">
    <property type="entry name" value="DTD-like"/>
    <property type="match status" value="1"/>
</dbReference>
<dbReference type="KEGG" id="llh:I41_40860"/>
<dbReference type="InterPro" id="IPR003732">
    <property type="entry name" value="Daa-tRNA_deacyls_DTD"/>
</dbReference>
<dbReference type="NCBIfam" id="TIGR00256">
    <property type="entry name" value="D-aminoacyl-tRNA deacylase"/>
    <property type="match status" value="1"/>
</dbReference>
<dbReference type="Gene3D" id="3.50.80.10">
    <property type="entry name" value="D-tyrosyl-tRNA(Tyr) deacylase"/>
    <property type="match status" value="1"/>
</dbReference>
<dbReference type="GO" id="GO:0043908">
    <property type="term" value="F:Ser(Gly)-tRNA(Ala) hydrolase activity"/>
    <property type="evidence" value="ECO:0007669"/>
    <property type="project" value="UniProtKB-UniRule"/>
</dbReference>
<sequence>MRACVQRVSAARVRVEGKTVGEIGRGLLVLLGVATGDGPAELRWMVDKVVGLRVFDDGEGKMNLALADVGGELLVVSQFTLLGDCRKGRRPSFIGAAPPELAERMYGEFVAAARTAGIRVATGRFRTHMEVELVNDGPVTMLLDSADR</sequence>
<dbReference type="HAMAP" id="MF_00518">
    <property type="entry name" value="Deacylase_Dtd"/>
    <property type="match status" value="1"/>
</dbReference>
<evidence type="ECO:0000313" key="4">
    <source>
        <dbReference type="Proteomes" id="UP000317909"/>
    </source>
</evidence>
<organism evidence="3 4">
    <name type="scientific">Lacipirellula limnantheis</name>
    <dbReference type="NCBI Taxonomy" id="2528024"/>
    <lineage>
        <taxon>Bacteria</taxon>
        <taxon>Pseudomonadati</taxon>
        <taxon>Planctomycetota</taxon>
        <taxon>Planctomycetia</taxon>
        <taxon>Pirellulales</taxon>
        <taxon>Lacipirellulaceae</taxon>
        <taxon>Lacipirellula</taxon>
    </lineage>
</organism>
<comment type="catalytic activity">
    <reaction evidence="2">
        <text>a D-aminoacyl-tRNA + H2O = a tRNA + a D-alpha-amino acid + H(+)</text>
        <dbReference type="Rhea" id="RHEA:13953"/>
        <dbReference type="Rhea" id="RHEA-COMP:10123"/>
        <dbReference type="Rhea" id="RHEA-COMP:10124"/>
        <dbReference type="ChEBI" id="CHEBI:15377"/>
        <dbReference type="ChEBI" id="CHEBI:15378"/>
        <dbReference type="ChEBI" id="CHEBI:59871"/>
        <dbReference type="ChEBI" id="CHEBI:78442"/>
        <dbReference type="ChEBI" id="CHEBI:79333"/>
        <dbReference type="EC" id="3.1.1.96"/>
    </reaction>
</comment>
<dbReference type="EC" id="3.1.1.96" evidence="2"/>
<dbReference type="EMBL" id="CP036339">
    <property type="protein sequence ID" value="QDT74882.1"/>
    <property type="molecule type" value="Genomic_DNA"/>
</dbReference>
<keyword evidence="2" id="KW-0820">tRNA-binding</keyword>
<dbReference type="AlphaFoldDB" id="A0A517U2M8"/>
<dbReference type="InterPro" id="IPR023509">
    <property type="entry name" value="DTD-like_sf"/>
</dbReference>
<dbReference type="GO" id="GO:0051500">
    <property type="term" value="F:D-tyrosyl-tRNA(Tyr) deacylase activity"/>
    <property type="evidence" value="ECO:0007669"/>
    <property type="project" value="TreeGrafter"/>
</dbReference>
<comment type="subcellular location">
    <subcellularLocation>
        <location evidence="2">Cytoplasm</location>
    </subcellularLocation>
</comment>
<dbReference type="CDD" id="cd00563">
    <property type="entry name" value="Dtyr_deacylase"/>
    <property type="match status" value="1"/>
</dbReference>
<keyword evidence="2" id="KW-0963">Cytoplasm</keyword>
<name>A0A517U2M8_9BACT</name>
<feature type="short sequence motif" description="Gly-cisPro motif, important for rejection of L-amino acids" evidence="2">
    <location>
        <begin position="137"/>
        <end position="138"/>
    </location>
</feature>
<protein>
    <recommendedName>
        <fullName evidence="2">D-aminoacyl-tRNA deacylase</fullName>
        <shortName evidence="2">DTD</shortName>
        <ecNumber evidence="2">3.1.1.96</ecNumber>
    </recommendedName>
    <alternativeName>
        <fullName evidence="2">Gly-tRNA(Ala) deacylase</fullName>
        <ecNumber evidence="2">3.1.1.-</ecNumber>
    </alternativeName>
</protein>
<reference evidence="3 4" key="1">
    <citation type="submission" date="2019-02" db="EMBL/GenBank/DDBJ databases">
        <title>Deep-cultivation of Planctomycetes and their phenomic and genomic characterization uncovers novel biology.</title>
        <authorList>
            <person name="Wiegand S."/>
            <person name="Jogler M."/>
            <person name="Boedeker C."/>
            <person name="Pinto D."/>
            <person name="Vollmers J."/>
            <person name="Rivas-Marin E."/>
            <person name="Kohn T."/>
            <person name="Peeters S.H."/>
            <person name="Heuer A."/>
            <person name="Rast P."/>
            <person name="Oberbeckmann S."/>
            <person name="Bunk B."/>
            <person name="Jeske O."/>
            <person name="Meyerdierks A."/>
            <person name="Storesund J.E."/>
            <person name="Kallscheuer N."/>
            <person name="Luecker S."/>
            <person name="Lage O.M."/>
            <person name="Pohl T."/>
            <person name="Merkel B.J."/>
            <person name="Hornburger P."/>
            <person name="Mueller R.-W."/>
            <person name="Bruemmer F."/>
            <person name="Labrenz M."/>
            <person name="Spormann A.M."/>
            <person name="Op den Camp H."/>
            <person name="Overmann J."/>
            <person name="Amann R."/>
            <person name="Jetten M.S.M."/>
            <person name="Mascher T."/>
            <person name="Medema M.H."/>
            <person name="Devos D.P."/>
            <person name="Kaster A.-K."/>
            <person name="Ovreas L."/>
            <person name="Rohde M."/>
            <person name="Galperin M.Y."/>
            <person name="Jogler C."/>
        </authorList>
    </citation>
    <scope>NUCLEOTIDE SEQUENCE [LARGE SCALE GENOMIC DNA]</scope>
    <source>
        <strain evidence="3 4">I41</strain>
    </source>
</reference>
<dbReference type="Proteomes" id="UP000317909">
    <property type="component" value="Chromosome"/>
</dbReference>
<dbReference type="FunFam" id="3.50.80.10:FF:000001">
    <property type="entry name" value="D-aminoacyl-tRNA deacylase"/>
    <property type="match status" value="1"/>
</dbReference>
<dbReference type="GO" id="GO:0106026">
    <property type="term" value="F:Gly-tRNA(Ala) deacylase activity"/>
    <property type="evidence" value="ECO:0007669"/>
    <property type="project" value="UniProtKB-UniRule"/>
</dbReference>
<dbReference type="GO" id="GO:0019478">
    <property type="term" value="P:D-amino acid catabolic process"/>
    <property type="evidence" value="ECO:0007669"/>
    <property type="project" value="UniProtKB-UniRule"/>
</dbReference>
<evidence type="ECO:0000313" key="3">
    <source>
        <dbReference type="EMBL" id="QDT74882.1"/>
    </source>
</evidence>
<keyword evidence="4" id="KW-1185">Reference proteome</keyword>
<dbReference type="GO" id="GO:0005737">
    <property type="term" value="C:cytoplasm"/>
    <property type="evidence" value="ECO:0007669"/>
    <property type="project" value="UniProtKB-SubCell"/>
</dbReference>
<keyword evidence="2" id="KW-0694">RNA-binding</keyword>
<comment type="subunit">
    <text evidence="2">Homodimer.</text>
</comment>
<dbReference type="OrthoDB" id="9801395at2"/>
<dbReference type="PANTHER" id="PTHR10472:SF5">
    <property type="entry name" value="D-AMINOACYL-TRNA DEACYLASE 1"/>
    <property type="match status" value="1"/>
</dbReference>
<evidence type="ECO:0000256" key="1">
    <source>
        <dbReference type="ARBA" id="ARBA00009673"/>
    </source>
</evidence>
<dbReference type="EC" id="3.1.1.-" evidence="2"/>